<dbReference type="PROSITE" id="PS50234">
    <property type="entry name" value="VWFA"/>
    <property type="match status" value="1"/>
</dbReference>
<evidence type="ECO:0000313" key="2">
    <source>
        <dbReference type="EMBL" id="MFC4311397.1"/>
    </source>
</evidence>
<protein>
    <submittedName>
        <fullName evidence="2">VWA domain-containing protein</fullName>
    </submittedName>
</protein>
<gene>
    <name evidence="2" type="ORF">ACFPN2_20020</name>
</gene>
<dbReference type="SUPFAM" id="SSF53300">
    <property type="entry name" value="vWA-like"/>
    <property type="match status" value="1"/>
</dbReference>
<accession>A0ABV8SWM4</accession>
<proteinExistence type="predicted"/>
<reference evidence="3" key="1">
    <citation type="journal article" date="2019" name="Int. J. Syst. Evol. Microbiol.">
        <title>The Global Catalogue of Microorganisms (GCM) 10K type strain sequencing project: providing services to taxonomists for standard genome sequencing and annotation.</title>
        <authorList>
            <consortium name="The Broad Institute Genomics Platform"/>
            <consortium name="The Broad Institute Genome Sequencing Center for Infectious Disease"/>
            <person name="Wu L."/>
            <person name="Ma J."/>
        </authorList>
    </citation>
    <scope>NUCLEOTIDE SEQUENCE [LARGE SCALE GENOMIC DNA]</scope>
    <source>
        <strain evidence="3">CGMCC 1.10759</strain>
    </source>
</reference>
<dbReference type="RefSeq" id="WP_380599700.1">
    <property type="nucleotide sequence ID" value="NZ_JBHSDU010000003.1"/>
</dbReference>
<sequence length="604" mass="63038">MKGPATADIGAPIAITFTGNTDPRNFITIVPKGAPEGHYDAYEYADADGKVELRVPPTAGDYEIRLLGASSPYATLTRQPLKANAVTATLDGPAEAAAGADIKVKWTGPNNDRDYVAIGNAERPYIVYEYTRNANPVTLRVPDASGEYELRYILGNGDKVIGSRKLTVGKVSGSVSAPAQVNAGATFAVKWQGPNNPQDFITIVPAGAPEREYKGYEYTKAGNPVQLRAPDAGGQYEVRYLTGQTYSTLASTKITVGAVTASLQGPAEAVAGSLFNVTWKGPNNQSDYITIVPKGAKEGTSGNYEYPSRGNPAKVLAPLQAGEYELWYATGQSHTTLAKANIRITPAKQEPGKLVVTAANAVAAGGGIEIILDASGSMLQKIGGQRRIDIAKQTLSKLTSSGIPAGTPFAFRVFGREVDSCQTDLDIPVSPLNAAAVDTKIKALEAKNGARTPIGASLEKVSSDLASIKGERLVVLLTDGEETCGGDPAAAIAALTKAGTVRVNIVGFAIEDPKLAVTFSHWASLGNGSYFDAKDAAGLSNALTQSMRASFEVVTSQGQVVATGVTGGDPIGVMPGTYSVRIKGQNSRAQPVTIESKATATVKL</sequence>
<dbReference type="Pfam" id="PF00092">
    <property type="entry name" value="VWA"/>
    <property type="match status" value="1"/>
</dbReference>
<dbReference type="Gene3D" id="3.40.50.410">
    <property type="entry name" value="von Willebrand factor, type A domain"/>
    <property type="match status" value="1"/>
</dbReference>
<keyword evidence="3" id="KW-1185">Reference proteome</keyword>
<dbReference type="Proteomes" id="UP001595904">
    <property type="component" value="Unassembled WGS sequence"/>
</dbReference>
<dbReference type="SMART" id="SM00327">
    <property type="entry name" value="VWA"/>
    <property type="match status" value="1"/>
</dbReference>
<dbReference type="InterPro" id="IPR002035">
    <property type="entry name" value="VWF_A"/>
</dbReference>
<evidence type="ECO:0000259" key="1">
    <source>
        <dbReference type="PROSITE" id="PS50234"/>
    </source>
</evidence>
<comment type="caution">
    <text evidence="2">The sequence shown here is derived from an EMBL/GenBank/DDBJ whole genome shotgun (WGS) entry which is preliminary data.</text>
</comment>
<organism evidence="2 3">
    <name type="scientific">Steroidobacter flavus</name>
    <dbReference type="NCBI Taxonomy" id="1842136"/>
    <lineage>
        <taxon>Bacteria</taxon>
        <taxon>Pseudomonadati</taxon>
        <taxon>Pseudomonadota</taxon>
        <taxon>Gammaproteobacteria</taxon>
        <taxon>Steroidobacterales</taxon>
        <taxon>Steroidobacteraceae</taxon>
        <taxon>Steroidobacter</taxon>
    </lineage>
</organism>
<evidence type="ECO:0000313" key="3">
    <source>
        <dbReference type="Proteomes" id="UP001595904"/>
    </source>
</evidence>
<dbReference type="EMBL" id="JBHSDU010000003">
    <property type="protein sequence ID" value="MFC4311397.1"/>
    <property type="molecule type" value="Genomic_DNA"/>
</dbReference>
<name>A0ABV8SWM4_9GAMM</name>
<feature type="domain" description="VWFA" evidence="1">
    <location>
        <begin position="367"/>
        <end position="547"/>
    </location>
</feature>
<dbReference type="InterPro" id="IPR036465">
    <property type="entry name" value="vWFA_dom_sf"/>
</dbReference>